<dbReference type="WBParaSite" id="PS1159_v2.g22516.t1">
    <property type="protein sequence ID" value="PS1159_v2.g22516.t1"/>
    <property type="gene ID" value="PS1159_v2.g22516"/>
</dbReference>
<name>A0AC35FZ85_9BILA</name>
<proteinExistence type="predicted"/>
<reference evidence="2" key="1">
    <citation type="submission" date="2022-11" db="UniProtKB">
        <authorList>
            <consortium name="WormBaseParasite"/>
        </authorList>
    </citation>
    <scope>IDENTIFICATION</scope>
</reference>
<accession>A0AC35FZ85</accession>
<evidence type="ECO:0000313" key="2">
    <source>
        <dbReference type="WBParaSite" id="PS1159_v2.g22516.t1"/>
    </source>
</evidence>
<evidence type="ECO:0000313" key="1">
    <source>
        <dbReference type="Proteomes" id="UP000887580"/>
    </source>
</evidence>
<protein>
    <submittedName>
        <fullName evidence="2">RING-type domain-containing protein</fullName>
    </submittedName>
</protein>
<sequence length="821" mass="91609">MAPKAGIKRKSSDEENLDSTVKCRSCDKMIPMCRIFECSRNRQHYACIDCLRIAAEEIVFEGADNYNHEIKGINCYRNKCVGVFPYDEVKHHLIPEMSAALNSVMTKFNCSVCFFDHSMKDGITCQKVEQSNKDNEESHTFCLECIKEFASRDETALAYGGLGLGCMQNGCNHALMLNHIKNHLPKDLIKKLEERVMDEIIGHAEIEGLQRCQKCNYAVEVIGGRYFICVCGNKQCITCGDTFDNKHTYISCQKKKSKTDQTLDDQINDVVVRLCQKCNLQFVKSSGCNFMRCRCGATQCYICREKNITDGHFCKCPGLQEECKCPKKCRQFADASKIDAHRIELLKSHVKSGKKVSNHEILSSMPQSIPDNESDEDDDDDDDDDDDIAEDISDFDSDEELEVPPNLVGSSLPRPNSELAISLRRIRENLEREFDNAIIRLDNSDESVVAETIRSSLSSPVASSDDEEESMNGTINLDSDGDEEDDEEPAAGNASSEQENDSDEMSESKTQSATVTFPLSDEDDSDFYVPVVSPPAPRIPPRPLPRRVIYSNFDSSDNEFITNRQAPTKVKISSDDSSDDEVLVERKNDSKPSSSSSIQRHQAFLQDSSDAEVIPKRKDVSKSSSSLPQRRLLQAFSSNNKVTTNRKDVSSKPSLSFFPRPVLSSSDDSSDDEITAKRKDDSKPSSSNIQRLQALLEDSSEDEVVPKIKDVSKPSASIFFKPVLQDSSDDTSDDETPKRKIISKPSSSFGITIKKRVRETSSDDTSDDEIGTIPPKKAESSSDESLSSDDEIGVPQIVYSSDEILDSSPEEVILSSDDEEW</sequence>
<organism evidence="1 2">
    <name type="scientific">Panagrolaimus sp. PS1159</name>
    <dbReference type="NCBI Taxonomy" id="55785"/>
    <lineage>
        <taxon>Eukaryota</taxon>
        <taxon>Metazoa</taxon>
        <taxon>Ecdysozoa</taxon>
        <taxon>Nematoda</taxon>
        <taxon>Chromadorea</taxon>
        <taxon>Rhabditida</taxon>
        <taxon>Tylenchina</taxon>
        <taxon>Panagrolaimomorpha</taxon>
        <taxon>Panagrolaimoidea</taxon>
        <taxon>Panagrolaimidae</taxon>
        <taxon>Panagrolaimus</taxon>
    </lineage>
</organism>
<dbReference type="Proteomes" id="UP000887580">
    <property type="component" value="Unplaced"/>
</dbReference>